<accession>A0A1W4XDG7</accession>
<dbReference type="Pfam" id="PF07690">
    <property type="entry name" value="MFS_1"/>
    <property type="match status" value="1"/>
</dbReference>
<dbReference type="KEGG" id="apln:108740539"/>
<dbReference type="AlphaFoldDB" id="A0A1W4XDG7"/>
<dbReference type="CDD" id="cd17352">
    <property type="entry name" value="MFS_MCT_SLC16"/>
    <property type="match status" value="1"/>
</dbReference>
<evidence type="ECO:0000256" key="2">
    <source>
        <dbReference type="SAM" id="Phobius"/>
    </source>
</evidence>
<dbReference type="RefSeq" id="XP_018330395.1">
    <property type="nucleotide sequence ID" value="XM_018474893.2"/>
</dbReference>
<feature type="transmembrane region" description="Helical" evidence="2">
    <location>
        <begin position="168"/>
        <end position="189"/>
    </location>
</feature>
<feature type="transmembrane region" description="Helical" evidence="2">
    <location>
        <begin position="113"/>
        <end position="137"/>
    </location>
</feature>
<dbReference type="SUPFAM" id="SSF103473">
    <property type="entry name" value="MFS general substrate transporter"/>
    <property type="match status" value="1"/>
</dbReference>
<keyword evidence="4" id="KW-1185">Reference proteome</keyword>
<evidence type="ECO:0000313" key="5">
    <source>
        <dbReference type="RefSeq" id="XP_018330395.1"/>
    </source>
</evidence>
<sequence>MDNHSKNDSTNATKPLLIPNISSSYNNGELQITNSNKSCIKRDTQRVLKRGVSIKEENEKDEKDWELVPPDGGWGWLVLLGSTLVNIIVPGTVKSFGVLFVEFLEAFNTSQVAASWIPALCYFLYSSLGPLSGILSLKYSYRTVTLIGGTCAALGMILSSWAQSIPYLYVSYGILVGTGAGLAFPPTVYIVTNYFVKKRGLANGICISGSAFGSIILPPLLRFLLEVYDYRDTVLIMGAITLNTWVAALFFDPVEKHMKKVKKGAEEDEEDCEIEDSNVASDKYIGTIDNSASLQLLQTGHSFLENQDDFNNSFVRSVSSAAVPSYKEQIDSRERKISVPNSKDIVRARIGHNDSKNQLHMSGTLQSVPEKANTPVFQSQSRITPIRRSRSGAPRRNASTSSFQYISTPYHGSTLTLQPEQFASSFSLRSSSVKGKGDALEEKKSLFDLSLLKDPLYLIILISNATNAISYTNFFILLPSYALDVGYDKTKGTMLIPIVSAFDLIGRIGGSALSDISSFPKEWYFIGGLLISGVSLAALPFSANYIILSTFCAVFGLASGVYVGITTVIMADLLGTEKIQSSYGISLFVNGVLQLIGPPICGLWFEIDRSYTSMFFWLGLILIAGASLWIFYPFIKKKDKSKELDTMVKKSTLKSDLENC</sequence>
<name>A0A1W4XDG7_AGRPL</name>
<keyword evidence="2" id="KW-1133">Transmembrane helix</keyword>
<keyword evidence="2" id="KW-0812">Transmembrane</keyword>
<dbReference type="InterPro" id="IPR050327">
    <property type="entry name" value="Proton-linked_MCT"/>
</dbReference>
<organism evidence="4 5">
    <name type="scientific">Agrilus planipennis</name>
    <name type="common">Emerald ash borer</name>
    <name type="synonym">Agrilus marcopoli</name>
    <dbReference type="NCBI Taxonomy" id="224129"/>
    <lineage>
        <taxon>Eukaryota</taxon>
        <taxon>Metazoa</taxon>
        <taxon>Ecdysozoa</taxon>
        <taxon>Arthropoda</taxon>
        <taxon>Hexapoda</taxon>
        <taxon>Insecta</taxon>
        <taxon>Pterygota</taxon>
        <taxon>Neoptera</taxon>
        <taxon>Endopterygota</taxon>
        <taxon>Coleoptera</taxon>
        <taxon>Polyphaga</taxon>
        <taxon>Elateriformia</taxon>
        <taxon>Buprestoidea</taxon>
        <taxon>Buprestidae</taxon>
        <taxon>Agrilinae</taxon>
        <taxon>Agrilus</taxon>
    </lineage>
</organism>
<feature type="domain" description="Major facilitator superfamily (MFS) profile" evidence="3">
    <location>
        <begin position="78"/>
        <end position="637"/>
    </location>
</feature>
<dbReference type="STRING" id="224129.A0A1W4XDG7"/>
<dbReference type="OrthoDB" id="6499973at2759"/>
<dbReference type="PANTHER" id="PTHR11360:SF293">
    <property type="entry name" value="HERMES, ISOFORM A"/>
    <property type="match status" value="1"/>
</dbReference>
<keyword evidence="2" id="KW-0472">Membrane</keyword>
<feature type="transmembrane region" description="Helical" evidence="2">
    <location>
        <begin position="233"/>
        <end position="251"/>
    </location>
</feature>
<proteinExistence type="predicted"/>
<feature type="transmembrane region" description="Helical" evidence="2">
    <location>
        <begin position="611"/>
        <end position="632"/>
    </location>
</feature>
<protein>
    <submittedName>
        <fullName evidence="5">Monocarboxylate transporter 13</fullName>
    </submittedName>
</protein>
<dbReference type="GeneID" id="108740539"/>
<dbReference type="Proteomes" id="UP000192223">
    <property type="component" value="Unplaced"/>
</dbReference>
<dbReference type="GO" id="GO:0016020">
    <property type="term" value="C:membrane"/>
    <property type="evidence" value="ECO:0007669"/>
    <property type="project" value="UniProtKB-SubCell"/>
</dbReference>
<evidence type="ECO:0000259" key="3">
    <source>
        <dbReference type="PROSITE" id="PS50850"/>
    </source>
</evidence>
<dbReference type="InterPro" id="IPR036259">
    <property type="entry name" value="MFS_trans_sf"/>
</dbReference>
<dbReference type="Gene3D" id="1.20.1250.20">
    <property type="entry name" value="MFS general substrate transporter like domains"/>
    <property type="match status" value="2"/>
</dbReference>
<dbReference type="InterPro" id="IPR011701">
    <property type="entry name" value="MFS"/>
</dbReference>
<dbReference type="InterPro" id="IPR020846">
    <property type="entry name" value="MFS_dom"/>
</dbReference>
<feature type="transmembrane region" description="Helical" evidence="2">
    <location>
        <begin position="583"/>
        <end position="605"/>
    </location>
</feature>
<reference evidence="5" key="1">
    <citation type="submission" date="2025-08" db="UniProtKB">
        <authorList>
            <consortium name="RefSeq"/>
        </authorList>
    </citation>
    <scope>IDENTIFICATION</scope>
    <source>
        <tissue evidence="5">Entire body</tissue>
    </source>
</reference>
<feature type="transmembrane region" description="Helical" evidence="2">
    <location>
        <begin position="201"/>
        <end position="221"/>
    </location>
</feature>
<dbReference type="FunFam" id="1.20.1250.20:FF:000320">
    <property type="entry name" value="Monocarboxylate transporter"/>
    <property type="match status" value="1"/>
</dbReference>
<gene>
    <name evidence="5" type="primary">LOC108740539</name>
</gene>
<feature type="transmembrane region" description="Helical" evidence="2">
    <location>
        <begin position="523"/>
        <end position="541"/>
    </location>
</feature>
<evidence type="ECO:0000313" key="4">
    <source>
        <dbReference type="Proteomes" id="UP000192223"/>
    </source>
</evidence>
<dbReference type="PROSITE" id="PS50850">
    <property type="entry name" value="MFS"/>
    <property type="match status" value="1"/>
</dbReference>
<dbReference type="InParanoid" id="A0A1W4XDG7"/>
<feature type="transmembrane region" description="Helical" evidence="2">
    <location>
        <begin position="456"/>
        <end position="482"/>
    </location>
</feature>
<feature type="transmembrane region" description="Helical" evidence="2">
    <location>
        <begin position="547"/>
        <end position="571"/>
    </location>
</feature>
<feature type="transmembrane region" description="Helical" evidence="2">
    <location>
        <begin position="144"/>
        <end position="162"/>
    </location>
</feature>
<dbReference type="GO" id="GO:0008028">
    <property type="term" value="F:monocarboxylic acid transmembrane transporter activity"/>
    <property type="evidence" value="ECO:0007669"/>
    <property type="project" value="TreeGrafter"/>
</dbReference>
<dbReference type="PANTHER" id="PTHR11360">
    <property type="entry name" value="MONOCARBOXYLATE TRANSPORTER"/>
    <property type="match status" value="1"/>
</dbReference>
<dbReference type="FunCoup" id="A0A1W4XDG7">
    <property type="interactions" value="86"/>
</dbReference>
<evidence type="ECO:0000256" key="1">
    <source>
        <dbReference type="ARBA" id="ARBA00004141"/>
    </source>
</evidence>
<comment type="subcellular location">
    <subcellularLocation>
        <location evidence="1">Membrane</location>
        <topology evidence="1">Multi-pass membrane protein</topology>
    </subcellularLocation>
</comment>
<feature type="transmembrane region" description="Helical" evidence="2">
    <location>
        <begin position="73"/>
        <end position="93"/>
    </location>
</feature>